<dbReference type="InterPro" id="IPR001328">
    <property type="entry name" value="Pept_tRNA_hydro"/>
</dbReference>
<reference evidence="11" key="1">
    <citation type="submission" date="2020-10" db="EMBL/GenBank/DDBJ databases">
        <authorList>
            <person name="Gilroy R."/>
        </authorList>
    </citation>
    <scope>NUCLEOTIDE SEQUENCE</scope>
    <source>
        <strain evidence="11">C6-149</strain>
    </source>
</reference>
<proteinExistence type="inferred from homology"/>
<dbReference type="CDD" id="cd00462">
    <property type="entry name" value="PTH"/>
    <property type="match status" value="1"/>
</dbReference>
<evidence type="ECO:0000256" key="5">
    <source>
        <dbReference type="ARBA" id="ARBA00038063"/>
    </source>
</evidence>
<dbReference type="NCBIfam" id="TIGR00447">
    <property type="entry name" value="pth"/>
    <property type="match status" value="1"/>
</dbReference>
<dbReference type="PROSITE" id="PS01195">
    <property type="entry name" value="PEPT_TRNA_HYDROL_1"/>
    <property type="match status" value="1"/>
</dbReference>
<evidence type="ECO:0000256" key="3">
    <source>
        <dbReference type="ARBA" id="ARBA00022801"/>
    </source>
</evidence>
<keyword evidence="8" id="KW-0963">Cytoplasm</keyword>
<dbReference type="GO" id="GO:0072344">
    <property type="term" value="P:rescue of stalled ribosome"/>
    <property type="evidence" value="ECO:0007669"/>
    <property type="project" value="UniProtKB-UniRule"/>
</dbReference>
<evidence type="ECO:0000256" key="10">
    <source>
        <dbReference type="RuleBase" id="RU004320"/>
    </source>
</evidence>
<evidence type="ECO:0000313" key="11">
    <source>
        <dbReference type="EMBL" id="MBO8442063.1"/>
    </source>
</evidence>
<protein>
    <recommendedName>
        <fullName evidence="7 8">Peptidyl-tRNA hydrolase</fullName>
        <shortName evidence="8">Pth</shortName>
        <ecNumber evidence="1 8">3.1.1.29</ecNumber>
    </recommendedName>
</protein>
<dbReference type="PANTHER" id="PTHR17224">
    <property type="entry name" value="PEPTIDYL-TRNA HYDROLASE"/>
    <property type="match status" value="1"/>
</dbReference>
<dbReference type="Gene3D" id="3.40.50.1470">
    <property type="entry name" value="Peptidyl-tRNA hydrolase"/>
    <property type="match status" value="1"/>
</dbReference>
<keyword evidence="3 8" id="KW-0378">Hydrolase</keyword>
<feature type="site" description="Stabilizes the basic form of H active site to accept a proton" evidence="8">
    <location>
        <position position="91"/>
    </location>
</feature>
<evidence type="ECO:0000256" key="9">
    <source>
        <dbReference type="RuleBase" id="RU000673"/>
    </source>
</evidence>
<comment type="catalytic activity">
    <reaction evidence="6 8 9">
        <text>an N-acyl-L-alpha-aminoacyl-tRNA + H2O = an N-acyl-L-amino acid + a tRNA + H(+)</text>
        <dbReference type="Rhea" id="RHEA:54448"/>
        <dbReference type="Rhea" id="RHEA-COMP:10123"/>
        <dbReference type="Rhea" id="RHEA-COMP:13883"/>
        <dbReference type="ChEBI" id="CHEBI:15377"/>
        <dbReference type="ChEBI" id="CHEBI:15378"/>
        <dbReference type="ChEBI" id="CHEBI:59874"/>
        <dbReference type="ChEBI" id="CHEBI:78442"/>
        <dbReference type="ChEBI" id="CHEBI:138191"/>
        <dbReference type="EC" id="3.1.1.29"/>
    </reaction>
</comment>
<dbReference type="Pfam" id="PF01195">
    <property type="entry name" value="Pept_tRNA_hydro"/>
    <property type="match status" value="1"/>
</dbReference>
<dbReference type="EMBL" id="JADIMP010000103">
    <property type="protein sequence ID" value="MBO8442063.1"/>
    <property type="molecule type" value="Genomic_DNA"/>
</dbReference>
<dbReference type="PROSITE" id="PS01196">
    <property type="entry name" value="PEPT_TRNA_HYDROL_2"/>
    <property type="match status" value="1"/>
</dbReference>
<dbReference type="InterPro" id="IPR036416">
    <property type="entry name" value="Pept_tRNA_hydro_sf"/>
</dbReference>
<dbReference type="FunFam" id="3.40.50.1470:FF:000001">
    <property type="entry name" value="Peptidyl-tRNA hydrolase"/>
    <property type="match status" value="1"/>
</dbReference>
<name>A0A9D9E701_9LACO</name>
<evidence type="ECO:0000256" key="2">
    <source>
        <dbReference type="ARBA" id="ARBA00022555"/>
    </source>
</evidence>
<evidence type="ECO:0000256" key="8">
    <source>
        <dbReference type="HAMAP-Rule" id="MF_00083"/>
    </source>
</evidence>
<organism evidence="11 12">
    <name type="scientific">Candidatus Gallilactobacillus intestinavium</name>
    <dbReference type="NCBI Taxonomy" id="2840838"/>
    <lineage>
        <taxon>Bacteria</taxon>
        <taxon>Bacillati</taxon>
        <taxon>Bacillota</taxon>
        <taxon>Bacilli</taxon>
        <taxon>Lactobacillales</taxon>
        <taxon>Lactobacillaceae</taxon>
        <taxon>Lactobacillaceae incertae sedis</taxon>
        <taxon>Candidatus Gallilactobacillus</taxon>
    </lineage>
</organism>
<comment type="subunit">
    <text evidence="8">Monomer.</text>
</comment>
<comment type="similarity">
    <text evidence="5 8 10">Belongs to the PTH family.</text>
</comment>
<feature type="binding site" evidence="8">
    <location>
        <position position="112"/>
    </location>
    <ligand>
        <name>tRNA</name>
        <dbReference type="ChEBI" id="CHEBI:17843"/>
    </ligand>
</feature>
<feature type="binding site" evidence="8">
    <location>
        <position position="66"/>
    </location>
    <ligand>
        <name>tRNA</name>
        <dbReference type="ChEBI" id="CHEBI:17843"/>
    </ligand>
</feature>
<comment type="function">
    <text evidence="8">Catalyzes the release of premature peptidyl moieties from peptidyl-tRNA molecules trapped in stalled 50S ribosomal subunits, and thus maintains levels of free tRNAs and 50S ribosomes.</text>
</comment>
<evidence type="ECO:0000256" key="7">
    <source>
        <dbReference type="ARBA" id="ARBA00050038"/>
    </source>
</evidence>
<dbReference type="Proteomes" id="UP000823614">
    <property type="component" value="Unassembled WGS sequence"/>
</dbReference>
<dbReference type="SUPFAM" id="SSF53178">
    <property type="entry name" value="Peptidyl-tRNA hydrolase-like"/>
    <property type="match status" value="1"/>
</dbReference>
<dbReference type="PANTHER" id="PTHR17224:SF1">
    <property type="entry name" value="PEPTIDYL-TRNA HYDROLASE"/>
    <property type="match status" value="1"/>
</dbReference>
<evidence type="ECO:0000256" key="4">
    <source>
        <dbReference type="ARBA" id="ARBA00022884"/>
    </source>
</evidence>
<feature type="active site" description="Proton acceptor" evidence="8">
    <location>
        <position position="19"/>
    </location>
</feature>
<dbReference type="AlphaFoldDB" id="A0A9D9E701"/>
<accession>A0A9D9E701</accession>
<dbReference type="EC" id="3.1.1.29" evidence="1 8"/>
<comment type="function">
    <text evidence="8">Hydrolyzes ribosome-free peptidyl-tRNAs (with 1 or more amino acids incorporated), which drop off the ribosome during protein synthesis, or as a result of ribosome stalling.</text>
</comment>
<comment type="caution">
    <text evidence="11">The sequence shown here is derived from an EMBL/GenBank/DDBJ whole genome shotgun (WGS) entry which is preliminary data.</text>
</comment>
<dbReference type="GO" id="GO:0004045">
    <property type="term" value="F:peptidyl-tRNA hydrolase activity"/>
    <property type="evidence" value="ECO:0007669"/>
    <property type="project" value="UniProtKB-UniRule"/>
</dbReference>
<dbReference type="GO" id="GO:0006515">
    <property type="term" value="P:protein quality control for misfolded or incompletely synthesized proteins"/>
    <property type="evidence" value="ECO:0007669"/>
    <property type="project" value="UniProtKB-UniRule"/>
</dbReference>
<keyword evidence="4 8" id="KW-0694">RNA-binding</keyword>
<evidence type="ECO:0000256" key="1">
    <source>
        <dbReference type="ARBA" id="ARBA00013260"/>
    </source>
</evidence>
<sequence length="188" mass="21320">MKVIIGLGNVGLQYENTRHNTGFMVVNNLAARKNIFFQHFKQDCLGSSFSLNDEKILLIKPTTFMNESGIAVKKIVNYYDLNLEDIVVVHDDMDLSLGRIKLKTHGSSGGHNGIKSITEKLGTDEYKRIRVGIGHPKNRNIVNYVLGKFTDDEMDILNVAIENSLSVILNWINNMSFEKLMNKYNVKK</sequence>
<dbReference type="HAMAP" id="MF_00083">
    <property type="entry name" value="Pept_tRNA_hydro_bact"/>
    <property type="match status" value="1"/>
</dbReference>
<dbReference type="GO" id="GO:0000049">
    <property type="term" value="F:tRNA binding"/>
    <property type="evidence" value="ECO:0007669"/>
    <property type="project" value="UniProtKB-UniRule"/>
</dbReference>
<feature type="binding site" evidence="8">
    <location>
        <position position="64"/>
    </location>
    <ligand>
        <name>tRNA</name>
        <dbReference type="ChEBI" id="CHEBI:17843"/>
    </ligand>
</feature>
<evidence type="ECO:0000256" key="6">
    <source>
        <dbReference type="ARBA" id="ARBA00048707"/>
    </source>
</evidence>
<keyword evidence="2 8" id="KW-0820">tRNA-binding</keyword>
<dbReference type="InterPro" id="IPR018171">
    <property type="entry name" value="Pept_tRNA_hydro_CS"/>
</dbReference>
<dbReference type="GO" id="GO:0005737">
    <property type="term" value="C:cytoplasm"/>
    <property type="evidence" value="ECO:0007669"/>
    <property type="project" value="UniProtKB-SubCell"/>
</dbReference>
<comment type="subcellular location">
    <subcellularLocation>
        <location evidence="8">Cytoplasm</location>
    </subcellularLocation>
</comment>
<reference evidence="11" key="2">
    <citation type="journal article" date="2021" name="PeerJ">
        <title>Extensive microbial diversity within the chicken gut microbiome revealed by metagenomics and culture.</title>
        <authorList>
            <person name="Gilroy R."/>
            <person name="Ravi A."/>
            <person name="Getino M."/>
            <person name="Pursley I."/>
            <person name="Horton D.L."/>
            <person name="Alikhan N.F."/>
            <person name="Baker D."/>
            <person name="Gharbi K."/>
            <person name="Hall N."/>
            <person name="Watson M."/>
            <person name="Adriaenssens E.M."/>
            <person name="Foster-Nyarko E."/>
            <person name="Jarju S."/>
            <person name="Secka A."/>
            <person name="Antonio M."/>
            <person name="Oren A."/>
            <person name="Chaudhuri R.R."/>
            <person name="La Ragione R."/>
            <person name="Hildebrand F."/>
            <person name="Pallen M.J."/>
        </authorList>
    </citation>
    <scope>NUCLEOTIDE SEQUENCE</scope>
    <source>
        <strain evidence="11">C6-149</strain>
    </source>
</reference>
<evidence type="ECO:0000313" key="12">
    <source>
        <dbReference type="Proteomes" id="UP000823614"/>
    </source>
</evidence>
<gene>
    <name evidence="8" type="primary">pth</name>
    <name evidence="11" type="ORF">IAA89_06540</name>
</gene>
<feature type="binding site" evidence="8">
    <location>
        <position position="14"/>
    </location>
    <ligand>
        <name>tRNA</name>
        <dbReference type="ChEBI" id="CHEBI:17843"/>
    </ligand>
</feature>
<feature type="site" description="Discriminates between blocked and unblocked aminoacyl-tRNA" evidence="8">
    <location>
        <position position="9"/>
    </location>
</feature>